<feature type="chain" id="PRO_5012024062" evidence="1">
    <location>
        <begin position="18"/>
        <end position="373"/>
    </location>
</feature>
<dbReference type="OrthoDB" id="6396964at2"/>
<evidence type="ECO:0000259" key="2">
    <source>
        <dbReference type="PROSITE" id="PS50093"/>
    </source>
</evidence>
<dbReference type="GeneID" id="61293733"/>
<evidence type="ECO:0000313" key="5">
    <source>
        <dbReference type="Proteomes" id="UP000182660"/>
    </source>
</evidence>
<dbReference type="CDD" id="cd00146">
    <property type="entry name" value="PKD"/>
    <property type="match status" value="2"/>
</dbReference>
<dbReference type="EMBL" id="FPLD01000001">
    <property type="protein sequence ID" value="SGY81207.1"/>
    <property type="molecule type" value="Genomic_DNA"/>
</dbReference>
<dbReference type="PROSITE" id="PS51257">
    <property type="entry name" value="PROKAR_LIPOPROTEIN"/>
    <property type="match status" value="1"/>
</dbReference>
<sequence>MKKLLLVALLSTLTACGSEDVFDNDDKDDELKTISSVSFSATPNDINSPIYNFSSAYTVNNVEQSTDDLTFNWSVSLGGEGQVTSLYPEQTPQYEFKEAATYKVKLTVEDHTGEALAQFSKNLTISAEDIATQPLSPHAMIGITDRATTVYTFNSDSSSYSEGSLSQINWVIEGQEISGAQVTHNFNKTGPHTVHLKVTAEDNAQATTAMTIYVVNEITTPTAALNYTKDKLDVSFDASQSSNQSSKIISYQWDLGNGESATGITASATYTSEGPYSVVLTVVSKEGVTNTKTETIDVYEEGSYVTCDLLTSSSWLYKKTDERQCFSSSPITSRAAAEAWCGARIQQYIDDLSFPRIKPTLTWQVRQQGNNEC</sequence>
<dbReference type="InterPro" id="IPR013783">
    <property type="entry name" value="Ig-like_fold"/>
</dbReference>
<keyword evidence="5" id="KW-1185">Reference proteome</keyword>
<dbReference type="SMART" id="SM00089">
    <property type="entry name" value="PKD"/>
    <property type="match status" value="3"/>
</dbReference>
<keyword evidence="1" id="KW-0732">Signal</keyword>
<proteinExistence type="predicted"/>
<accession>A0A1K9YJM7</accession>
<dbReference type="AlphaFoldDB" id="A0A1K9YJM7"/>
<feature type="domain" description="PKD" evidence="2">
    <location>
        <begin position="217"/>
        <end position="305"/>
    </location>
</feature>
<feature type="domain" description="PKD" evidence="2">
    <location>
        <begin position="63"/>
        <end position="118"/>
    </location>
</feature>
<evidence type="ECO:0000313" key="3">
    <source>
        <dbReference type="EMBL" id="SGY81196.1"/>
    </source>
</evidence>
<dbReference type="Proteomes" id="UP000182660">
    <property type="component" value="Unassembled WGS sequence"/>
</dbReference>
<dbReference type="RefSeq" id="WP_075470755.1">
    <property type="nucleotide sequence ID" value="NZ_CAWQZC010000070.1"/>
</dbReference>
<dbReference type="SUPFAM" id="SSF49299">
    <property type="entry name" value="PKD domain"/>
    <property type="match status" value="3"/>
</dbReference>
<evidence type="ECO:0000256" key="1">
    <source>
        <dbReference type="SAM" id="SignalP"/>
    </source>
</evidence>
<reference evidence="3 5" key="2">
    <citation type="submission" date="2016-11" db="EMBL/GenBank/DDBJ databases">
        <authorList>
            <person name="Klemetsen T."/>
        </authorList>
    </citation>
    <scope>NUCLEOTIDE SEQUENCE [LARGE SCALE GENOMIC DNA]</scope>
    <source>
        <strain evidence="3">MT 2528</strain>
    </source>
</reference>
<reference evidence="4 6" key="1">
    <citation type="submission" date="2016-11" db="EMBL/GenBank/DDBJ databases">
        <authorList>
            <person name="Jaros S."/>
            <person name="Januszkiewicz K."/>
            <person name="Wedrychowicz H."/>
        </authorList>
    </citation>
    <scope>NUCLEOTIDE SEQUENCE [LARGE SCALE GENOMIC DNA]</scope>
    <source>
        <strain evidence="4">NVI 5450</strain>
    </source>
</reference>
<gene>
    <name evidence="3" type="ORF">MT2528_0001</name>
    <name evidence="4" type="ORF">NVI5450_0001</name>
</gene>
<feature type="signal peptide" evidence="1">
    <location>
        <begin position="1"/>
        <end position="17"/>
    </location>
</feature>
<dbReference type="Pfam" id="PF18911">
    <property type="entry name" value="PKD_4"/>
    <property type="match status" value="2"/>
</dbReference>
<name>A0A1K9YJM7_9GAMM</name>
<dbReference type="InterPro" id="IPR022409">
    <property type="entry name" value="PKD/Chitinase_dom"/>
</dbReference>
<dbReference type="InterPro" id="IPR000601">
    <property type="entry name" value="PKD_dom"/>
</dbReference>
<dbReference type="Proteomes" id="UP000183794">
    <property type="component" value="Unassembled WGS sequence"/>
</dbReference>
<organism evidence="4 6">
    <name type="scientific">Moritella viscosa</name>
    <dbReference type="NCBI Taxonomy" id="80854"/>
    <lineage>
        <taxon>Bacteria</taxon>
        <taxon>Pseudomonadati</taxon>
        <taxon>Pseudomonadota</taxon>
        <taxon>Gammaproteobacteria</taxon>
        <taxon>Alteromonadales</taxon>
        <taxon>Moritellaceae</taxon>
        <taxon>Moritella</taxon>
    </lineage>
</organism>
<evidence type="ECO:0000313" key="4">
    <source>
        <dbReference type="EMBL" id="SGY81207.1"/>
    </source>
</evidence>
<dbReference type="InterPro" id="IPR035986">
    <property type="entry name" value="PKD_dom_sf"/>
</dbReference>
<dbReference type="Gene3D" id="2.60.40.10">
    <property type="entry name" value="Immunoglobulins"/>
    <property type="match status" value="3"/>
</dbReference>
<evidence type="ECO:0000313" key="6">
    <source>
        <dbReference type="Proteomes" id="UP000183794"/>
    </source>
</evidence>
<dbReference type="EMBL" id="FPLJ01000001">
    <property type="protein sequence ID" value="SGY81196.1"/>
    <property type="molecule type" value="Genomic_DNA"/>
</dbReference>
<dbReference type="PROSITE" id="PS50093">
    <property type="entry name" value="PKD"/>
    <property type="match status" value="2"/>
</dbReference>
<protein>
    <submittedName>
        <fullName evidence="4">PKD domain protein</fullName>
    </submittedName>
</protein>